<feature type="region of interest" description="Disordered" evidence="2">
    <location>
        <begin position="239"/>
        <end position="320"/>
    </location>
</feature>
<evidence type="ECO:0000313" key="5">
    <source>
        <dbReference type="Proteomes" id="UP001189429"/>
    </source>
</evidence>
<reference evidence="4" key="1">
    <citation type="submission" date="2023-10" db="EMBL/GenBank/DDBJ databases">
        <authorList>
            <person name="Chen Y."/>
            <person name="Shah S."/>
            <person name="Dougan E. K."/>
            <person name="Thang M."/>
            <person name="Chan C."/>
        </authorList>
    </citation>
    <scope>NUCLEOTIDE SEQUENCE [LARGE SCALE GENOMIC DNA]</scope>
</reference>
<feature type="coiled-coil region" evidence="1">
    <location>
        <begin position="1059"/>
        <end position="1107"/>
    </location>
</feature>
<protein>
    <recommendedName>
        <fullName evidence="3">Reverse transcriptase Ty1/copia-type domain-containing protein</fullName>
    </recommendedName>
</protein>
<dbReference type="InterPro" id="IPR013103">
    <property type="entry name" value="RVT_2"/>
</dbReference>
<feature type="domain" description="Reverse transcriptase Ty1/copia-type" evidence="3">
    <location>
        <begin position="1890"/>
        <end position="2023"/>
    </location>
</feature>
<keyword evidence="5" id="KW-1185">Reference proteome</keyword>
<dbReference type="Gene3D" id="3.30.420.10">
    <property type="entry name" value="Ribonuclease H-like superfamily/Ribonuclease H"/>
    <property type="match status" value="1"/>
</dbReference>
<name>A0ABN9TD33_9DINO</name>
<dbReference type="SUPFAM" id="SSF81606">
    <property type="entry name" value="PP2C-like"/>
    <property type="match status" value="1"/>
</dbReference>
<dbReference type="EMBL" id="CAUYUJ010014596">
    <property type="protein sequence ID" value="CAK0843658.1"/>
    <property type="molecule type" value="Genomic_DNA"/>
</dbReference>
<evidence type="ECO:0000313" key="4">
    <source>
        <dbReference type="EMBL" id="CAK0843658.1"/>
    </source>
</evidence>
<comment type="caution">
    <text evidence="4">The sequence shown here is derived from an EMBL/GenBank/DDBJ whole genome shotgun (WGS) entry which is preliminary data.</text>
</comment>
<dbReference type="Pfam" id="PF07727">
    <property type="entry name" value="RVT_2"/>
    <property type="match status" value="1"/>
</dbReference>
<proteinExistence type="predicted"/>
<keyword evidence="1" id="KW-0175">Coiled coil</keyword>
<evidence type="ECO:0000256" key="2">
    <source>
        <dbReference type="SAM" id="MobiDB-lite"/>
    </source>
</evidence>
<dbReference type="Proteomes" id="UP001189429">
    <property type="component" value="Unassembled WGS sequence"/>
</dbReference>
<dbReference type="InterPro" id="IPR036457">
    <property type="entry name" value="PPM-type-like_dom_sf"/>
</dbReference>
<evidence type="ECO:0000256" key="1">
    <source>
        <dbReference type="SAM" id="Coils"/>
    </source>
</evidence>
<gene>
    <name evidence="4" type="ORF">PCOR1329_LOCUS37934</name>
</gene>
<dbReference type="InterPro" id="IPR036397">
    <property type="entry name" value="RNaseH_sf"/>
</dbReference>
<organism evidence="4 5">
    <name type="scientific">Prorocentrum cordatum</name>
    <dbReference type="NCBI Taxonomy" id="2364126"/>
    <lineage>
        <taxon>Eukaryota</taxon>
        <taxon>Sar</taxon>
        <taxon>Alveolata</taxon>
        <taxon>Dinophyceae</taxon>
        <taxon>Prorocentrales</taxon>
        <taxon>Prorocentraceae</taxon>
        <taxon>Prorocentrum</taxon>
    </lineage>
</organism>
<sequence>MGKRGNTRVKEEDASDGAAAVAELVTAAPRKKKKESASASDAVTCGQCGVHRSSLSTPWPEAPSAQGEVERVGTACLACWDPYKRAFIDEITWTKHCAKIKGDAAYKQKVELAKEVSGNPAAATFDQDEVNIVVEQGYHSLGNYICLKPDALEAMAGGNVTVAEAAISTKSVLAPLTKAKLKSICAAHPDKPAVEVQTFTTVKCQKALPVELRGHVKPPTIDSLVDQLKGAKLARGGAAAAKDEVGGSDDDEGSGGSSSDGEEAQHDNVSLHASTVRLRGVAAKVARSTKARSSVVSHLGRSRSVPGGGRAGSASPSCSEKARLDELIGETPVSTMLDGGKVGDRTYALRRFRPQMRGIEINRTKHLAKVDAAVSLHANLNTMGVKERNDMLDLFGADDVIDATSFQRRLTGKLVSETKSGEDIVQMVLPWAPAETIGTVVEFQVKRPRVFQLRLSHKEKCDVCLDMFLTSFVAEVVAAGSASVELVRDAAKHLKIESDAITSGECAIQEFIDLARTLQCAADALLVISDPSPNATDNMADRATSRALLNGTHSKEWELFADSLHSNPKWASMTKEYLEYALSDLQIGPEIAAAVGVVKSRNIPDIVKVSRRMRGWVDGSRTGGASSLEEAFAEWVDAVASCDYDSDAALTQESARQACEAISNVAAAAKSTKASGVLVVSKLAAAAEGMEAVAASITSKKKREKVLECMRSCTHEIGCKLTLPTPRYTPVQDDDGLALEGMSELKAAVLDLNGEVFAGAGVATDFEVAAIHLCKLVSCSPDATFDPSDASTMKDQADAVMSCILLVHEDSRTDALNGLNVRLGHIMTICTAIQMKKGLVALGDVDAQVMSGDEGVASWCALKAALGQVDASPPNGPDGVTVDGVLTIDGINEKWGASVAECRGLAMKCAEAVTDGTMRAIKRIQERIAAVAGGMPDGSSWKEGLNEDHSYDDVVAHAKQTLFKNKLGKTINVALVEYRDAVDKARQTARKFEFGGALSECVGGFKEMLVSANTTVSEAALVQLLKKPAEAVKDDLRKELDAVADRGVSANRRTVDAIMEDEIEEQEKLEAAIKVQMEEKESNRLVQEQMLAALNQLNQRIGQLEGLNCTKELDPRKQRWLAKCTQESGQLEDYEALMAHGGAKLMEVACSPTSILSTKMAEKFGKDAVCRISAWNGFKLGTPGGNQRAREARDEAEPDHLWISTRRGPLSNLTLGFNGSNPIRAEATRKRRLQAIKEYKGAVQLVRDQVAQGKHVHWEWPIKCEGWGHTMIRKMVEDCSMTVVKVAGCQLGVKDGKGLPLLKEWLIATTTPKMAARMSLECPGDHRHGELTGGNLTAATSYYPDEFARRAVRAMTEEAAPHYHEFMRCLVEPGEAADQAMVANQEETEMNSDVSSKEYQQITRWLTSIPRGSGHSSKASMLNALRRKGASRQVLQVAEDFHCDACEEANKFKPAHPPVSLEAIPPKWKHIQADQFEWEHPQTKVKSKISLIIDENCRVRVSKLLYHMVGEDRHRNPVWADLEQFYEERWMPYFGKPQRVKVDPEGSWMSKQAAEYFDSDCIAYEPIPGQAHWHISLAEEAIQATKGTMDKLVAENPEMTTEEALARATTAGNSREDVRGHSPLQHALGRAPDLDGHFFESDFDELPYVEAQRVDEEFGENYARMHAAEQEYLKQVYMRRISRAENAKNQAVKSAVPGMWVRYFRKEKRSVVWLVRAGRIIKVDLCQIRAASSREIAHAELMGGKDAPWTVHTFMNQTMKHEYLDFTGHDPTEDDMEISTWEQMKENMALMAKSTPDARAFWARQGTSLEVSVEVPLEGKPLRQATRHMSTYMASQLRKGKREISERTLTPDEVAKFGQAKATEVNNYIVSSVLETPPPGVTPPPEDIMRMRWILEWKMDKNTSEKKPEARIVVLGYMDPEYEHRPTTAPTMTRTSRHLVLQTMAWLGFKGYKADVTGAFTQNREIQHDLFVMPVKELAAALGMPEGVAMRLRKAVYGLVEAAIEWFMTVSEALEEFGWTQMKMDPCARVPYGDAHGKDNGFTKEALKGFTNPEVLGDLIVAKGDMDIIAIAGSHVDDFLLGGNDTDPRWITAREQIEKRFKWKAWESEEFMQTGVRVKQQPDRSFRMDQSEYVKTIEKAYLTPERKKAKDMPTTDKEKGQLRAILGAIGWRSEQSGPMRSADTSLLLSTMPSSTVQTINETNRLVDRVRESADLPAVMHSHSQAQVLVPVEWSDSSEANRPDGKSTKGLVAGLAPLKILKGDEVQWTEILGNNIDWRNPEGILRRLPGAVVVDSKGLYDKLQTTIYSFRGKEKRTDAEAMTLKEGAQAANNWMLWAHGDAQLANSLTKGHEPGQLRIHFSNGHRWKLVYDEKYQSARRRKVAGIQPFEHVGAGILKTPGGTMAHISAAACPDFPPYESMTECSSDEEADSRMLSLEDPYPCNSEVEQACASCLDAELAAQLPRTFAAATSMAPRLASRRAAKALLNKPRADMTAAAGNSGVARDGESGVAPRFKPGGLSWDLRNRLRFLLRQRFRWAGDKREFDAQVVREIGGDARGTATGAPAARAARSALAGRCARLFIVREHRVRIATASGEVIGPKQVSFLLGVSRAGDDLERSVRRADYGAAHLNPRDIVTRCSDGIVDNAPHETLKFMLTGADSDVHAAADQMIKCAQMHGAPKPDDISIVIGVAGRGVGRI</sequence>
<accession>A0ABN9TD33</accession>
<evidence type="ECO:0000259" key="3">
    <source>
        <dbReference type="Pfam" id="PF07727"/>
    </source>
</evidence>